<dbReference type="Proteomes" id="UP000608024">
    <property type="component" value="Unassembled WGS sequence"/>
</dbReference>
<organism evidence="3 4">
    <name type="scientific">Streptomyces longispororuber</name>
    <dbReference type="NCBI Taxonomy" id="68230"/>
    <lineage>
        <taxon>Bacteria</taxon>
        <taxon>Bacillati</taxon>
        <taxon>Actinomycetota</taxon>
        <taxon>Actinomycetes</taxon>
        <taxon>Kitasatosporales</taxon>
        <taxon>Streptomycetaceae</taxon>
        <taxon>Streptomyces</taxon>
    </lineage>
</organism>
<dbReference type="EMBL" id="BNBT01000010">
    <property type="protein sequence ID" value="GHE43991.1"/>
    <property type="molecule type" value="Genomic_DNA"/>
</dbReference>
<feature type="region of interest" description="Disordered" evidence="1">
    <location>
        <begin position="108"/>
        <end position="144"/>
    </location>
</feature>
<dbReference type="AlphaFoldDB" id="A0A919DGV4"/>
<keyword evidence="2" id="KW-0812">Transmembrane</keyword>
<reference evidence="3" key="1">
    <citation type="journal article" date="2014" name="Int. J. Syst. Evol. Microbiol.">
        <title>Complete genome sequence of Corynebacterium casei LMG S-19264T (=DSM 44701T), isolated from a smear-ripened cheese.</title>
        <authorList>
            <consortium name="US DOE Joint Genome Institute (JGI-PGF)"/>
            <person name="Walter F."/>
            <person name="Albersmeier A."/>
            <person name="Kalinowski J."/>
            <person name="Ruckert C."/>
        </authorList>
    </citation>
    <scope>NUCLEOTIDE SEQUENCE</scope>
    <source>
        <strain evidence="3">JCM 4784</strain>
    </source>
</reference>
<evidence type="ECO:0000313" key="3">
    <source>
        <dbReference type="EMBL" id="GHE43991.1"/>
    </source>
</evidence>
<feature type="compositionally biased region" description="Polar residues" evidence="1">
    <location>
        <begin position="128"/>
        <end position="144"/>
    </location>
</feature>
<keyword evidence="2" id="KW-1133">Transmembrane helix</keyword>
<name>A0A919DGV4_9ACTN</name>
<evidence type="ECO:0000256" key="2">
    <source>
        <dbReference type="SAM" id="Phobius"/>
    </source>
</evidence>
<proteinExistence type="predicted"/>
<evidence type="ECO:0000313" key="4">
    <source>
        <dbReference type="Proteomes" id="UP000608024"/>
    </source>
</evidence>
<accession>A0A919DGV4</accession>
<keyword evidence="4" id="KW-1185">Reference proteome</keyword>
<comment type="caution">
    <text evidence="3">The sequence shown here is derived from an EMBL/GenBank/DDBJ whole genome shotgun (WGS) entry which is preliminary data.</text>
</comment>
<evidence type="ECO:0000256" key="1">
    <source>
        <dbReference type="SAM" id="MobiDB-lite"/>
    </source>
</evidence>
<keyword evidence="2" id="KW-0472">Membrane</keyword>
<gene>
    <name evidence="3" type="ORF">GCM10018785_11960</name>
</gene>
<feature type="transmembrane region" description="Helical" evidence="2">
    <location>
        <begin position="55"/>
        <end position="80"/>
    </location>
</feature>
<protein>
    <submittedName>
        <fullName evidence="3">Uncharacterized protein</fullName>
    </submittedName>
</protein>
<reference evidence="3" key="2">
    <citation type="submission" date="2020-09" db="EMBL/GenBank/DDBJ databases">
        <authorList>
            <person name="Sun Q."/>
            <person name="Ohkuma M."/>
        </authorList>
    </citation>
    <scope>NUCLEOTIDE SEQUENCE</scope>
    <source>
        <strain evidence="3">JCM 4784</strain>
    </source>
</reference>
<sequence>MSAYVPLAALLGLGISSGLLLVVRGWREPPKPASSPSVLRTARRQYGRRERGGRWLTASLAAGLLVGAVTGWVAGGLLAAMTTWTMPRLLDVGSAEWRPLLSPRAGPLTLSTASKAPNGKQEQPWPHATSSRADSTGTCTSRSG</sequence>